<dbReference type="Gene3D" id="3.60.20.40">
    <property type="match status" value="1"/>
</dbReference>
<reference evidence="13 14" key="1">
    <citation type="submission" date="2018-11" db="EMBL/GenBank/DDBJ databases">
        <title>The draft genome sequence of Amphritea opalescens ANRC-JH13T.</title>
        <authorList>
            <person name="Fang Z."/>
            <person name="Zhang Y."/>
            <person name="Han X."/>
        </authorList>
    </citation>
    <scope>NUCLEOTIDE SEQUENCE [LARGE SCALE GENOMIC DNA]</scope>
    <source>
        <strain evidence="13 14">ANRC-JH13</strain>
    </source>
</reference>
<feature type="active site" description="Nucleophile" evidence="9">
    <location>
        <position position="401"/>
    </location>
</feature>
<dbReference type="GO" id="GO:0036374">
    <property type="term" value="F:glutathione hydrolase activity"/>
    <property type="evidence" value="ECO:0007669"/>
    <property type="project" value="UniProtKB-UniRule"/>
</dbReference>
<organism evidence="13 14">
    <name type="scientific">Amphritea opalescens</name>
    <dbReference type="NCBI Taxonomy" id="2490544"/>
    <lineage>
        <taxon>Bacteria</taxon>
        <taxon>Pseudomonadati</taxon>
        <taxon>Pseudomonadota</taxon>
        <taxon>Gammaproteobacteria</taxon>
        <taxon>Oceanospirillales</taxon>
        <taxon>Oceanospirillaceae</taxon>
        <taxon>Amphritea</taxon>
    </lineage>
</organism>
<feature type="binding site" evidence="10">
    <location>
        <position position="112"/>
    </location>
    <ligand>
        <name>L-glutamate</name>
        <dbReference type="ChEBI" id="CHEBI:29985"/>
    </ligand>
</feature>
<name>A0A430KM31_9GAMM</name>
<dbReference type="RefSeq" id="WP_126159889.1">
    <property type="nucleotide sequence ID" value="NZ_RQXW01000022.1"/>
</dbReference>
<evidence type="ECO:0000256" key="3">
    <source>
        <dbReference type="ARBA" id="ARBA00009381"/>
    </source>
</evidence>
<feature type="chain" id="PRO_5019394223" description="Glutathione hydrolase proenzyme" evidence="12">
    <location>
        <begin position="23"/>
        <end position="582"/>
    </location>
</feature>
<dbReference type="InterPro" id="IPR043137">
    <property type="entry name" value="GGT_ssub_C"/>
</dbReference>
<evidence type="ECO:0000256" key="9">
    <source>
        <dbReference type="PIRSR" id="PIRSR600101-1"/>
    </source>
</evidence>
<keyword evidence="6 11" id="KW-0865">Zymogen</keyword>
<comment type="pathway">
    <text evidence="11">Sulfur metabolism; glutathione metabolism.</text>
</comment>
<gene>
    <name evidence="13" type="primary">ggt</name>
    <name evidence="13" type="ORF">EH243_17170</name>
</gene>
<dbReference type="InterPro" id="IPR051792">
    <property type="entry name" value="GGT_bact"/>
</dbReference>
<comment type="catalytic activity">
    <reaction evidence="1 11">
        <text>an S-substituted glutathione + H2O = an S-substituted L-cysteinylglycine + L-glutamate</text>
        <dbReference type="Rhea" id="RHEA:59468"/>
        <dbReference type="ChEBI" id="CHEBI:15377"/>
        <dbReference type="ChEBI" id="CHEBI:29985"/>
        <dbReference type="ChEBI" id="CHEBI:90779"/>
        <dbReference type="ChEBI" id="CHEBI:143103"/>
        <dbReference type="EC" id="3.4.19.13"/>
    </reaction>
</comment>
<evidence type="ECO:0000256" key="11">
    <source>
        <dbReference type="RuleBase" id="RU368036"/>
    </source>
</evidence>
<dbReference type="AlphaFoldDB" id="A0A430KM31"/>
<comment type="similarity">
    <text evidence="3 11">Belongs to the gamma-glutamyltransferase family.</text>
</comment>
<comment type="catalytic activity">
    <reaction evidence="8 11">
        <text>an N-terminal (5-L-glutamyl)-[peptide] + an alpha-amino acid = 5-L-glutamyl amino acid + an N-terminal L-alpha-aminoacyl-[peptide]</text>
        <dbReference type="Rhea" id="RHEA:23904"/>
        <dbReference type="Rhea" id="RHEA-COMP:9780"/>
        <dbReference type="Rhea" id="RHEA-COMP:9795"/>
        <dbReference type="ChEBI" id="CHEBI:77644"/>
        <dbReference type="ChEBI" id="CHEBI:78597"/>
        <dbReference type="ChEBI" id="CHEBI:78599"/>
        <dbReference type="ChEBI" id="CHEBI:78608"/>
        <dbReference type="EC" id="2.3.2.2"/>
    </reaction>
</comment>
<evidence type="ECO:0000256" key="2">
    <source>
        <dbReference type="ARBA" id="ARBA00001089"/>
    </source>
</evidence>
<dbReference type="NCBIfam" id="TIGR00066">
    <property type="entry name" value="g_glut_trans"/>
    <property type="match status" value="1"/>
</dbReference>
<dbReference type="GO" id="GO:0103068">
    <property type="term" value="F:leukotriene C4 gamma-glutamyl transferase activity"/>
    <property type="evidence" value="ECO:0007669"/>
    <property type="project" value="UniProtKB-EC"/>
</dbReference>
<dbReference type="EC" id="2.3.2.2" evidence="11"/>
<dbReference type="InterPro" id="IPR029055">
    <property type="entry name" value="Ntn_hydrolases_N"/>
</dbReference>
<dbReference type="InterPro" id="IPR043138">
    <property type="entry name" value="GGT_lsub"/>
</dbReference>
<dbReference type="Gene3D" id="1.10.246.130">
    <property type="match status" value="1"/>
</dbReference>
<keyword evidence="12" id="KW-0732">Signal</keyword>
<sequence>MRTPYLSIIFATLAAVSSFTYAINEDLAPESATGTLHQNSITAQQQMVVTAHPLATQAGYHVLQQGGSAVDAAVAVQAMLTLVEPQSSGIGGGAFMLYWDNSTQRLTAFDGRETAPAAADENLFLTEEGTPMSWWDAMVGGRSVGTPGVLAMLEFSHHQYGKKPWASLFSDAIQTSKEGFNVGARLHQLLASNINPGLGRYPEARAYFFTPEGEALPEGHRLTNPALAHSLQQIAEQGATALYQGELGQKIVAAVKQATDNPGKLQLSDLQNYRPVARQPICRPFRQYRVCGFPPPTSGGVTTLQIIKLMELAESQPQQPDSLGFYHLFTQASRLAYADRGRYLADSDFIDVPVDALLDETYLQQRSQLISPLKDMGQANPGELPQTISQADDRSPELPSTSHFVIVDKWGNAVSITSSIEMAFGSTLMAGGFLLNNQLTDFSFVAEQDGKPVANRVQPNKRPRSSMSPMMVFDQNNQLVAALGSPGGSRIISYVAKNLYLKLSSDISLQAAFNSPHVVNRNGVTELEASTTAEQLAEPLRALGHQIKIKDQNSGLHGFFRQSDGRWHSAVDPRREGTAMGD</sequence>
<evidence type="ECO:0000313" key="14">
    <source>
        <dbReference type="Proteomes" id="UP000283087"/>
    </source>
</evidence>
<comment type="PTM">
    <text evidence="11">Cleaved by autocatalysis into a large and a small subunit.</text>
</comment>
<keyword evidence="14" id="KW-1185">Reference proteome</keyword>
<comment type="subunit">
    <text evidence="11">This enzyme consists of two polypeptide chains, which are synthesized in precursor form from a single polypeptide.</text>
</comment>
<evidence type="ECO:0000256" key="4">
    <source>
        <dbReference type="ARBA" id="ARBA00022679"/>
    </source>
</evidence>
<feature type="binding site" evidence="10">
    <location>
        <begin position="465"/>
        <end position="466"/>
    </location>
    <ligand>
        <name>L-glutamate</name>
        <dbReference type="ChEBI" id="CHEBI:29985"/>
    </ligand>
</feature>
<keyword evidence="4 11" id="KW-0808">Transferase</keyword>
<comment type="catalytic activity">
    <reaction evidence="2 11">
        <text>glutathione + H2O = L-cysteinylglycine + L-glutamate</text>
        <dbReference type="Rhea" id="RHEA:28807"/>
        <dbReference type="ChEBI" id="CHEBI:15377"/>
        <dbReference type="ChEBI" id="CHEBI:29985"/>
        <dbReference type="ChEBI" id="CHEBI:57925"/>
        <dbReference type="ChEBI" id="CHEBI:61694"/>
        <dbReference type="EC" id="3.4.19.13"/>
    </reaction>
</comment>
<feature type="signal peptide" evidence="12">
    <location>
        <begin position="1"/>
        <end position="22"/>
    </location>
</feature>
<evidence type="ECO:0000256" key="7">
    <source>
        <dbReference type="ARBA" id="ARBA00023315"/>
    </source>
</evidence>
<keyword evidence="5 11" id="KW-0378">Hydrolase</keyword>
<dbReference type="SUPFAM" id="SSF56235">
    <property type="entry name" value="N-terminal nucleophile aminohydrolases (Ntn hydrolases)"/>
    <property type="match status" value="1"/>
</dbReference>
<keyword evidence="11" id="KW-0317">Glutathione biosynthesis</keyword>
<feature type="binding site" evidence="10">
    <location>
        <position position="488"/>
    </location>
    <ligand>
        <name>L-glutamate</name>
        <dbReference type="ChEBI" id="CHEBI:29985"/>
    </ligand>
</feature>
<evidence type="ECO:0000256" key="10">
    <source>
        <dbReference type="PIRSR" id="PIRSR600101-2"/>
    </source>
</evidence>
<dbReference type="PANTHER" id="PTHR43199:SF1">
    <property type="entry name" value="GLUTATHIONE HYDROLASE PROENZYME"/>
    <property type="match status" value="1"/>
</dbReference>
<evidence type="ECO:0000313" key="13">
    <source>
        <dbReference type="EMBL" id="RTE64433.1"/>
    </source>
</evidence>
<evidence type="ECO:0000256" key="1">
    <source>
        <dbReference type="ARBA" id="ARBA00001049"/>
    </source>
</evidence>
<dbReference type="InterPro" id="IPR000101">
    <property type="entry name" value="GGT_peptidase"/>
</dbReference>
<dbReference type="Proteomes" id="UP000283087">
    <property type="component" value="Unassembled WGS sequence"/>
</dbReference>
<dbReference type="PANTHER" id="PTHR43199">
    <property type="entry name" value="GLUTATHIONE HYDROLASE"/>
    <property type="match status" value="1"/>
</dbReference>
<accession>A0A430KM31</accession>
<proteinExistence type="inferred from homology"/>
<feature type="binding site" evidence="10">
    <location>
        <position position="441"/>
    </location>
    <ligand>
        <name>L-glutamate</name>
        <dbReference type="ChEBI" id="CHEBI:29985"/>
    </ligand>
</feature>
<evidence type="ECO:0000256" key="12">
    <source>
        <dbReference type="SAM" id="SignalP"/>
    </source>
</evidence>
<keyword evidence="7 11" id="KW-0012">Acyltransferase</keyword>
<dbReference type="EMBL" id="RQXW01000022">
    <property type="protein sequence ID" value="RTE64433.1"/>
    <property type="molecule type" value="Genomic_DNA"/>
</dbReference>
<comment type="caution">
    <text evidence="13">The sequence shown here is derived from an EMBL/GenBank/DDBJ whole genome shotgun (WGS) entry which is preliminary data.</text>
</comment>
<dbReference type="GO" id="GO:0006751">
    <property type="term" value="P:glutathione catabolic process"/>
    <property type="evidence" value="ECO:0007669"/>
    <property type="project" value="UniProtKB-UniRule"/>
</dbReference>
<dbReference type="UniPathway" id="UPA00204"/>
<dbReference type="PRINTS" id="PR01210">
    <property type="entry name" value="GGTRANSPTASE"/>
</dbReference>
<evidence type="ECO:0000256" key="5">
    <source>
        <dbReference type="ARBA" id="ARBA00022801"/>
    </source>
</evidence>
<dbReference type="Pfam" id="PF01019">
    <property type="entry name" value="G_glu_transpept"/>
    <property type="match status" value="1"/>
</dbReference>
<dbReference type="OrthoDB" id="5297205at2"/>
<evidence type="ECO:0000256" key="8">
    <source>
        <dbReference type="ARBA" id="ARBA00047417"/>
    </source>
</evidence>
<dbReference type="EC" id="3.4.19.13" evidence="11"/>
<dbReference type="GO" id="GO:0006750">
    <property type="term" value="P:glutathione biosynthetic process"/>
    <property type="evidence" value="ECO:0007669"/>
    <property type="project" value="UniProtKB-KW"/>
</dbReference>
<evidence type="ECO:0000256" key="6">
    <source>
        <dbReference type="ARBA" id="ARBA00023145"/>
    </source>
</evidence>
<protein>
    <recommendedName>
        <fullName evidence="11">Glutathione hydrolase proenzyme</fullName>
        <ecNumber evidence="11">2.3.2.2</ecNumber>
        <ecNumber evidence="11">3.4.19.13</ecNumber>
    </recommendedName>
    <component>
        <recommendedName>
            <fullName evidence="11">Glutathione hydrolase large chain</fullName>
        </recommendedName>
    </component>
    <component>
        <recommendedName>
            <fullName evidence="11">Glutathione hydrolase small chain</fullName>
        </recommendedName>
    </component>
</protein>